<evidence type="ECO:0000313" key="1">
    <source>
        <dbReference type="Proteomes" id="UP000887580"/>
    </source>
</evidence>
<dbReference type="WBParaSite" id="PS1159_v2.g3401.t1">
    <property type="protein sequence ID" value="PS1159_v2.g3401.t1"/>
    <property type="gene ID" value="PS1159_v2.g3401"/>
</dbReference>
<protein>
    <submittedName>
        <fullName evidence="2">Uncharacterized protein</fullName>
    </submittedName>
</protein>
<reference evidence="2" key="1">
    <citation type="submission" date="2022-11" db="UniProtKB">
        <authorList>
            <consortium name="WormBaseParasite"/>
        </authorList>
    </citation>
    <scope>IDENTIFICATION</scope>
</reference>
<evidence type="ECO:0000313" key="2">
    <source>
        <dbReference type="WBParaSite" id="PS1159_v2.g3401.t1"/>
    </source>
</evidence>
<dbReference type="Proteomes" id="UP000887580">
    <property type="component" value="Unplaced"/>
</dbReference>
<organism evidence="1 2">
    <name type="scientific">Panagrolaimus sp. PS1159</name>
    <dbReference type="NCBI Taxonomy" id="55785"/>
    <lineage>
        <taxon>Eukaryota</taxon>
        <taxon>Metazoa</taxon>
        <taxon>Ecdysozoa</taxon>
        <taxon>Nematoda</taxon>
        <taxon>Chromadorea</taxon>
        <taxon>Rhabditida</taxon>
        <taxon>Tylenchina</taxon>
        <taxon>Panagrolaimomorpha</taxon>
        <taxon>Panagrolaimoidea</taxon>
        <taxon>Panagrolaimidae</taxon>
        <taxon>Panagrolaimus</taxon>
    </lineage>
</organism>
<sequence length="275" mass="32248">MYYMAMNPSNPKFYNKLIQSCKYFFERNPILVVRNMEEISICSNEDCTAYSYDDAPCCVGIDIKKIKSKFWLTQKLMADYLCMDESPNITFTSLLCPKLFLCEISDLRICDKIVLFEDFKYLASSVTYVTLSNVKMIHKNGKAVMLEKILEVIPNIEKFICYFNEDCSMVTNATFKNILELKNIGKLKHFSLLFCSKTPENIYVEDLSRFIKDYKNTKFWFNFCGDNDIVNERLKNQLDVLIDTIIGSNAPNRIIKYNRQDEEKLKVLQNRFSKN</sequence>
<accession>A0AC35GC34</accession>
<name>A0AC35GC34_9BILA</name>
<proteinExistence type="predicted"/>